<evidence type="ECO:0000313" key="2">
    <source>
        <dbReference type="Proteomes" id="UP001243375"/>
    </source>
</evidence>
<dbReference type="EMBL" id="JASBWU010000006">
    <property type="protein sequence ID" value="KAJ9120781.1"/>
    <property type="molecule type" value="Genomic_DNA"/>
</dbReference>
<sequence length="583" mass="64327">MALGTANGGVSVVSGVVDAHKSTSGSLSNDIWGWKRHKGIVYANSHNDEMQGVKAFTLAHSLGIAAIEADVWLAPASADTNSQGDNETVLLVGHEDQDLHDARTLKKVYLDPIWDILERVNAGTNTSHGWKGVFTDRGVPDQTLLLMIDTVSARDDFVVCLPKLTFACKQKNEIDATYAELQRLLIPFVEKGYLSHFDRLSPDSEITDGKLTIGPLTVIGTGDTPIHSILAANPRYVFKDGPLTDLTRPIMYPDPKTGSLIQVDWHPSFAPMASAKFSVAAHASYFMSSTLFLPIRQAFSLAFPTPAFVADADSSRHVREAHARGIESRWWGVARQPKPLRRALWGYIKDIGTDWLNADDLEEVAECSSDNPRRGQAIYKREVPEESGEQYDDAGYPKSIKKLDRDARREARQRVKRVQPAIPDLRFEQSYLLSIRPFLHPKSDKENATKKQESEESSVAGGPDSMSLTTSADQDAVFSWGRELEVDYRNLMWVTLKDQLVSPLVQGFFWGVLTVAMSTFSQAGRTALYPASHKSQGRISGGEGSGLRKAGAGEAVGQTEEDGWWRKWVKSWAGGLESLVALK</sequence>
<accession>A0ACC2XBS0</accession>
<organism evidence="1 2">
    <name type="scientific">Naganishia vaughanmartiniae</name>
    <dbReference type="NCBI Taxonomy" id="1424756"/>
    <lineage>
        <taxon>Eukaryota</taxon>
        <taxon>Fungi</taxon>
        <taxon>Dikarya</taxon>
        <taxon>Basidiomycota</taxon>
        <taxon>Agaricomycotina</taxon>
        <taxon>Tremellomycetes</taxon>
        <taxon>Filobasidiales</taxon>
        <taxon>Filobasidiaceae</taxon>
        <taxon>Naganishia</taxon>
    </lineage>
</organism>
<evidence type="ECO:0000313" key="1">
    <source>
        <dbReference type="EMBL" id="KAJ9120781.1"/>
    </source>
</evidence>
<gene>
    <name evidence="1" type="ORF">QFC22_002714</name>
</gene>
<comment type="caution">
    <text evidence="1">The sequence shown here is derived from an EMBL/GenBank/DDBJ whole genome shotgun (WGS) entry which is preliminary data.</text>
</comment>
<reference evidence="1" key="1">
    <citation type="submission" date="2023-04" db="EMBL/GenBank/DDBJ databases">
        <title>Draft Genome sequencing of Naganishia species isolated from polar environments using Oxford Nanopore Technology.</title>
        <authorList>
            <person name="Leo P."/>
            <person name="Venkateswaran K."/>
        </authorList>
    </citation>
    <scope>NUCLEOTIDE SEQUENCE</scope>
    <source>
        <strain evidence="1">MNA-CCFEE 5425</strain>
    </source>
</reference>
<dbReference type="Proteomes" id="UP001243375">
    <property type="component" value="Unassembled WGS sequence"/>
</dbReference>
<proteinExistence type="predicted"/>
<protein>
    <submittedName>
        <fullName evidence="1">Uncharacterized protein</fullName>
    </submittedName>
</protein>
<keyword evidence="2" id="KW-1185">Reference proteome</keyword>
<name>A0ACC2XBS0_9TREE</name>